<feature type="region of interest" description="Disordered" evidence="4">
    <location>
        <begin position="147"/>
        <end position="169"/>
    </location>
</feature>
<sequence length="181" mass="20865">MNTYFLPGLWRHTWHTKLYLFKPATCQGPWTLDPCKVSELRAFVKMCKQDPSVLHTEEMCFLRERVESMVKYHGGKIPPATHKTKSEDNIKEEKTDSKKEEENIKTDEPSDDESDLEMDKEGVIEPDTDAPQEMGDENVEITEEMMDQANDKKKQLRSPNGCHNNTNQCTSDLLKKKAGML</sequence>
<reference evidence="6" key="2">
    <citation type="submission" date="2025-08" db="UniProtKB">
        <authorList>
            <consortium name="Ensembl"/>
        </authorList>
    </citation>
    <scope>IDENTIFICATION</scope>
</reference>
<dbReference type="InterPro" id="IPR011990">
    <property type="entry name" value="TPR-like_helical_dom_sf"/>
</dbReference>
<evidence type="ECO:0000259" key="5">
    <source>
        <dbReference type="Pfam" id="PF18253"/>
    </source>
</evidence>
<reference evidence="6" key="1">
    <citation type="submission" date="2018-10" db="EMBL/GenBank/DDBJ databases">
        <title>De novo assembly of a Great Dane genome.</title>
        <authorList>
            <person name="Kidd J.M."/>
            <person name="Pendleton A.L."/>
            <person name="Shen F."/>
            <person name="Emery S."/>
        </authorList>
    </citation>
    <scope>NUCLEOTIDE SEQUENCE [LARGE SCALE GENOMIC DNA]</scope>
    <source>
        <strain evidence="6">Great Dane</strain>
    </source>
</reference>
<feature type="compositionally biased region" description="Acidic residues" evidence="4">
    <location>
        <begin position="124"/>
        <end position="134"/>
    </location>
</feature>
<dbReference type="GO" id="GO:0046983">
    <property type="term" value="F:protein dimerization activity"/>
    <property type="evidence" value="ECO:0007669"/>
    <property type="project" value="InterPro"/>
</dbReference>
<name>A0A8C0RXI5_CANLF</name>
<dbReference type="InterPro" id="IPR034649">
    <property type="entry name" value="Hip_N"/>
</dbReference>
<dbReference type="AlphaFoldDB" id="A0A8C0RXI5"/>
<dbReference type="Gene3D" id="6.10.250.3420">
    <property type="match status" value="1"/>
</dbReference>
<dbReference type="Proteomes" id="UP000694542">
    <property type="component" value="Chromosome 1"/>
</dbReference>
<dbReference type="PANTHER" id="PTHR45883:SF2">
    <property type="entry name" value="HSC70-INTERACTING PROTEIN"/>
    <property type="match status" value="1"/>
</dbReference>
<dbReference type="Gene3D" id="1.25.40.10">
    <property type="entry name" value="Tetratricopeptide repeat domain"/>
    <property type="match status" value="1"/>
</dbReference>
<feature type="region of interest" description="Disordered" evidence="4">
    <location>
        <begin position="73"/>
        <end position="134"/>
    </location>
</feature>
<feature type="compositionally biased region" description="Basic and acidic residues" evidence="4">
    <location>
        <begin position="84"/>
        <end position="108"/>
    </location>
</feature>
<keyword evidence="3" id="KW-0802">TPR repeat</keyword>
<dbReference type="Pfam" id="PF18253">
    <property type="entry name" value="HipN"/>
    <property type="match status" value="1"/>
</dbReference>
<organism evidence="6 7">
    <name type="scientific">Canis lupus familiaris</name>
    <name type="common">Dog</name>
    <name type="synonym">Canis familiaris</name>
    <dbReference type="NCBI Taxonomy" id="9615"/>
    <lineage>
        <taxon>Eukaryota</taxon>
        <taxon>Metazoa</taxon>
        <taxon>Chordata</taxon>
        <taxon>Craniata</taxon>
        <taxon>Vertebrata</taxon>
        <taxon>Euteleostomi</taxon>
        <taxon>Mammalia</taxon>
        <taxon>Eutheria</taxon>
        <taxon>Laurasiatheria</taxon>
        <taxon>Carnivora</taxon>
        <taxon>Caniformia</taxon>
        <taxon>Canidae</taxon>
        <taxon>Canis</taxon>
    </lineage>
</organism>
<proteinExistence type="inferred from homology"/>
<dbReference type="FunFam" id="6.10.250.3420:FF:000001">
    <property type="entry name" value="Hsc70-interacting protein-like protein"/>
    <property type="match status" value="1"/>
</dbReference>
<evidence type="ECO:0000256" key="1">
    <source>
        <dbReference type="ARBA" id="ARBA00009015"/>
    </source>
</evidence>
<comment type="similarity">
    <text evidence="1">Belongs to the FAM10 family.</text>
</comment>
<dbReference type="Ensembl" id="ENSCAFT00040008130.1">
    <property type="protein sequence ID" value="ENSCAFP00040007084.1"/>
    <property type="gene ID" value="ENSCAFG00040004217.1"/>
</dbReference>
<evidence type="ECO:0000256" key="3">
    <source>
        <dbReference type="ARBA" id="ARBA00022803"/>
    </source>
</evidence>
<evidence type="ECO:0000313" key="6">
    <source>
        <dbReference type="Ensembl" id="ENSCAFP00040007084.1"/>
    </source>
</evidence>
<keyword evidence="2" id="KW-0677">Repeat</keyword>
<dbReference type="PANTHER" id="PTHR45883">
    <property type="entry name" value="HSC70-INTERACTING PROTEIN"/>
    <property type="match status" value="1"/>
</dbReference>
<evidence type="ECO:0000256" key="2">
    <source>
        <dbReference type="ARBA" id="ARBA00022737"/>
    </source>
</evidence>
<feature type="compositionally biased region" description="Polar residues" evidence="4">
    <location>
        <begin position="157"/>
        <end position="169"/>
    </location>
</feature>
<evidence type="ECO:0000256" key="4">
    <source>
        <dbReference type="SAM" id="MobiDB-lite"/>
    </source>
</evidence>
<dbReference type="CDD" id="cd14438">
    <property type="entry name" value="Hip_N"/>
    <property type="match status" value="1"/>
</dbReference>
<evidence type="ECO:0000313" key="7">
    <source>
        <dbReference type="Proteomes" id="UP000694542"/>
    </source>
</evidence>
<feature type="domain" description="Hsp70-interacting protein N-terminal" evidence="5">
    <location>
        <begin position="33"/>
        <end position="78"/>
    </location>
</feature>
<protein>
    <recommendedName>
        <fullName evidence="5">Hsp70-interacting protein N-terminal domain-containing protein</fullName>
    </recommendedName>
</protein>
<accession>A0A8C0RXI5</accession>